<accession>A0A2R5G8B9</accession>
<protein>
    <submittedName>
        <fullName evidence="2">Uncharacterized protein</fullName>
    </submittedName>
</protein>
<feature type="chain" id="PRO_5015337011" evidence="1">
    <location>
        <begin position="38"/>
        <end position="264"/>
    </location>
</feature>
<feature type="signal peptide" evidence="1">
    <location>
        <begin position="1"/>
        <end position="37"/>
    </location>
</feature>
<evidence type="ECO:0000313" key="3">
    <source>
        <dbReference type="Proteomes" id="UP000241890"/>
    </source>
</evidence>
<proteinExistence type="predicted"/>
<evidence type="ECO:0000256" key="1">
    <source>
        <dbReference type="SAM" id="SignalP"/>
    </source>
</evidence>
<gene>
    <name evidence="2" type="ORF">FCC1311_034622</name>
</gene>
<sequence>MAPLARATPTGAATSGGHKLQWRSPQLLLPLLVLALALELLPAWTAGSAANVAEAFGEERLNVRSTEVLTAAQVALQELRSASDSGVYETLELAAVRGATAHQERFHRVLKLTVDLTSQHFEASKHFETELTVFKDPGENGPIRSVAVTKLPEFAPDVMERFRRSKVRDAMARRERLFQEIEQDYLRAQRLSAEVETESSSMDFASEDHNNKVLAALATKTLIDMKALPDTSAQTADIIDEIIQKRLDRLLALEAGTFSTSSSL</sequence>
<dbReference type="OrthoDB" id="206865at2759"/>
<name>A0A2R5G8B9_9STRA</name>
<evidence type="ECO:0000313" key="2">
    <source>
        <dbReference type="EMBL" id="GBG27240.1"/>
    </source>
</evidence>
<keyword evidence="1" id="KW-0732">Signal</keyword>
<keyword evidence="3" id="KW-1185">Reference proteome</keyword>
<dbReference type="Proteomes" id="UP000241890">
    <property type="component" value="Unassembled WGS sequence"/>
</dbReference>
<organism evidence="2 3">
    <name type="scientific">Hondaea fermentalgiana</name>
    <dbReference type="NCBI Taxonomy" id="2315210"/>
    <lineage>
        <taxon>Eukaryota</taxon>
        <taxon>Sar</taxon>
        <taxon>Stramenopiles</taxon>
        <taxon>Bigyra</taxon>
        <taxon>Labyrinthulomycetes</taxon>
        <taxon>Thraustochytrida</taxon>
        <taxon>Thraustochytriidae</taxon>
        <taxon>Hondaea</taxon>
    </lineage>
</organism>
<reference evidence="2 3" key="1">
    <citation type="submission" date="2017-12" db="EMBL/GenBank/DDBJ databases">
        <title>Sequencing, de novo assembly and annotation of complete genome of a new Thraustochytrid species, strain FCC1311.</title>
        <authorList>
            <person name="Sedici K."/>
            <person name="Godart F."/>
            <person name="Aiese Cigliano R."/>
            <person name="Sanseverino W."/>
            <person name="Barakat M."/>
            <person name="Ortet P."/>
            <person name="Marechal E."/>
            <person name="Cagnac O."/>
            <person name="Amato A."/>
        </authorList>
    </citation>
    <scope>NUCLEOTIDE SEQUENCE [LARGE SCALE GENOMIC DNA]</scope>
</reference>
<dbReference type="InParanoid" id="A0A2R5G8B9"/>
<dbReference type="EMBL" id="BEYU01000028">
    <property type="protein sequence ID" value="GBG27240.1"/>
    <property type="molecule type" value="Genomic_DNA"/>
</dbReference>
<comment type="caution">
    <text evidence="2">The sequence shown here is derived from an EMBL/GenBank/DDBJ whole genome shotgun (WGS) entry which is preliminary data.</text>
</comment>
<dbReference type="AlphaFoldDB" id="A0A2R5G8B9"/>